<protein>
    <submittedName>
        <fullName evidence="7">O-methyltransferase</fullName>
    </submittedName>
</protein>
<keyword evidence="3" id="KW-0949">S-adenosyl-L-methionine</keyword>
<keyword evidence="1" id="KW-0489">Methyltransferase</keyword>
<dbReference type="Gene3D" id="1.10.10.10">
    <property type="entry name" value="Winged helix-like DNA-binding domain superfamily/Winged helix DNA-binding domain"/>
    <property type="match status" value="1"/>
</dbReference>
<dbReference type="InterPro" id="IPR016461">
    <property type="entry name" value="COMT-like"/>
</dbReference>
<evidence type="ECO:0000256" key="1">
    <source>
        <dbReference type="ARBA" id="ARBA00022603"/>
    </source>
</evidence>
<dbReference type="CDD" id="cd02440">
    <property type="entry name" value="AdoMet_MTases"/>
    <property type="match status" value="1"/>
</dbReference>
<evidence type="ECO:0000256" key="3">
    <source>
        <dbReference type="ARBA" id="ARBA00022691"/>
    </source>
</evidence>
<dbReference type="HOGENOM" id="CLU_005533_12_0_11"/>
<keyword evidence="2" id="KW-0808">Transferase</keyword>
<dbReference type="Proteomes" id="UP000034034">
    <property type="component" value="Chromosome"/>
</dbReference>
<feature type="domain" description="O-methyltransferase dimerisation" evidence="6">
    <location>
        <begin position="28"/>
        <end position="102"/>
    </location>
</feature>
<dbReference type="GO" id="GO:0046983">
    <property type="term" value="F:protein dimerization activity"/>
    <property type="evidence" value="ECO:0007669"/>
    <property type="project" value="InterPro"/>
</dbReference>
<dbReference type="InterPro" id="IPR012967">
    <property type="entry name" value="COMT_dimerisation"/>
</dbReference>
<evidence type="ECO:0000259" key="6">
    <source>
        <dbReference type="Pfam" id="PF08100"/>
    </source>
</evidence>
<dbReference type="InterPro" id="IPR036390">
    <property type="entry name" value="WH_DNA-bd_sf"/>
</dbReference>
<dbReference type="PATRIC" id="fig|408015.6.peg.1265"/>
<dbReference type="Pfam" id="PF08100">
    <property type="entry name" value="Dimerisation"/>
    <property type="match status" value="1"/>
</dbReference>
<accession>A0A0F7CNB4</accession>
<name>A0A0F7CNB4_9ACTN</name>
<proteinExistence type="predicted"/>
<dbReference type="KEGG" id="sxi:SXIM_12320"/>
<dbReference type="Gene3D" id="3.40.50.150">
    <property type="entry name" value="Vaccinia Virus protein VP39"/>
    <property type="match status" value="1"/>
</dbReference>
<evidence type="ECO:0000256" key="4">
    <source>
        <dbReference type="PIRSR" id="PIRSR005739-1"/>
    </source>
</evidence>
<feature type="active site" description="Proton acceptor" evidence="4">
    <location>
        <position position="261"/>
    </location>
</feature>
<evidence type="ECO:0000313" key="7">
    <source>
        <dbReference type="EMBL" id="AKG42616.1"/>
    </source>
</evidence>
<evidence type="ECO:0000259" key="5">
    <source>
        <dbReference type="Pfam" id="PF00891"/>
    </source>
</evidence>
<dbReference type="AlphaFoldDB" id="A0A0F7CNB4"/>
<gene>
    <name evidence="7" type="ORF">SXIM_12320</name>
</gene>
<dbReference type="InterPro" id="IPR001077">
    <property type="entry name" value="COMT_C"/>
</dbReference>
<evidence type="ECO:0000256" key="2">
    <source>
        <dbReference type="ARBA" id="ARBA00022679"/>
    </source>
</evidence>
<evidence type="ECO:0000313" key="8">
    <source>
        <dbReference type="Proteomes" id="UP000034034"/>
    </source>
</evidence>
<reference evidence="7" key="1">
    <citation type="submission" date="2019-08" db="EMBL/GenBank/DDBJ databases">
        <title>Complete genome sequence of a mangrove-derived Streptomyces xiamenensis.</title>
        <authorList>
            <person name="Xu J."/>
        </authorList>
    </citation>
    <scope>NUCLEOTIDE SEQUENCE</scope>
    <source>
        <strain evidence="7">318</strain>
    </source>
</reference>
<dbReference type="GO" id="GO:0032259">
    <property type="term" value="P:methylation"/>
    <property type="evidence" value="ECO:0007669"/>
    <property type="project" value="UniProtKB-KW"/>
</dbReference>
<dbReference type="EMBL" id="CP009922">
    <property type="protein sequence ID" value="AKG42616.1"/>
    <property type="molecule type" value="Genomic_DNA"/>
</dbReference>
<dbReference type="SUPFAM" id="SSF46785">
    <property type="entry name" value="Winged helix' DNA-binding domain"/>
    <property type="match status" value="1"/>
</dbReference>
<dbReference type="PIRSF" id="PIRSF005739">
    <property type="entry name" value="O-mtase"/>
    <property type="match status" value="1"/>
</dbReference>
<organism evidence="7 8">
    <name type="scientific">Streptomyces xiamenensis</name>
    <dbReference type="NCBI Taxonomy" id="408015"/>
    <lineage>
        <taxon>Bacteria</taxon>
        <taxon>Bacillati</taxon>
        <taxon>Actinomycetota</taxon>
        <taxon>Actinomycetes</taxon>
        <taxon>Kitasatosporales</taxon>
        <taxon>Streptomycetaceae</taxon>
        <taxon>Streptomyces</taxon>
    </lineage>
</organism>
<dbReference type="PANTHER" id="PTHR43712">
    <property type="entry name" value="PUTATIVE (AFU_ORTHOLOGUE AFUA_4G14580)-RELATED"/>
    <property type="match status" value="1"/>
</dbReference>
<dbReference type="Pfam" id="PF00891">
    <property type="entry name" value="Methyltransf_2"/>
    <property type="match status" value="1"/>
</dbReference>
<dbReference type="PANTHER" id="PTHR43712:SF2">
    <property type="entry name" value="O-METHYLTRANSFERASE CICE"/>
    <property type="match status" value="1"/>
</dbReference>
<keyword evidence="8" id="KW-1185">Reference proteome</keyword>
<sequence length="352" mass="37934">MFMPLTGTAPELSPAEVEAAQHAQALYQMTTAHWITQVVRAAAVLRVADHIADGARTAEEIAERESSHPGATQRLLRACASIGLLAHEGGGRFDLTPVGALLRDGVPGSLRDAALLSGAPAHWQVWQPFPEAVREGRPQWERALGSDLFTYLAQHPEDAELFSRAMNNATEQVVQDTVALLDLDGAARIADIGGADGALVLGLMAEHAHLEGVVFDLPHALPAAEAAAKAAGVAERFEAVAGDFFESVPQADYYLLKWVLHDWSDEQCVRILRNCREAARPGGRILVIEALLGETGSPDPVALLDMNMLSVSAGQERSLEAYDALFAEAGWKRTGLRPTRSMFALIELERLD</sequence>
<dbReference type="SUPFAM" id="SSF53335">
    <property type="entry name" value="S-adenosyl-L-methionine-dependent methyltransferases"/>
    <property type="match status" value="1"/>
</dbReference>
<feature type="domain" description="O-methyltransferase C-terminal" evidence="5">
    <location>
        <begin position="126"/>
        <end position="331"/>
    </location>
</feature>
<dbReference type="GO" id="GO:0008171">
    <property type="term" value="F:O-methyltransferase activity"/>
    <property type="evidence" value="ECO:0007669"/>
    <property type="project" value="InterPro"/>
</dbReference>
<dbReference type="InterPro" id="IPR036388">
    <property type="entry name" value="WH-like_DNA-bd_sf"/>
</dbReference>
<dbReference type="STRING" id="408015.SXIM_12320"/>
<dbReference type="InterPro" id="IPR029063">
    <property type="entry name" value="SAM-dependent_MTases_sf"/>
</dbReference>
<dbReference type="PROSITE" id="PS51683">
    <property type="entry name" value="SAM_OMT_II"/>
    <property type="match status" value="1"/>
</dbReference>